<dbReference type="InterPro" id="IPR038740">
    <property type="entry name" value="BioF2-like_GNAT_dom"/>
</dbReference>
<keyword evidence="2" id="KW-0808">Transferase</keyword>
<accession>A0A840LDK3</accession>
<name>A0A840LDK3_9BURK</name>
<dbReference type="SUPFAM" id="SSF55729">
    <property type="entry name" value="Acyl-CoA N-acyltransferases (Nat)"/>
    <property type="match status" value="1"/>
</dbReference>
<feature type="domain" description="BioF2-like acetyltransferase" evidence="1">
    <location>
        <begin position="158"/>
        <end position="304"/>
    </location>
</feature>
<dbReference type="Proteomes" id="UP000562027">
    <property type="component" value="Unassembled WGS sequence"/>
</dbReference>
<keyword evidence="3" id="KW-1185">Reference proteome</keyword>
<dbReference type="AlphaFoldDB" id="A0A840LDK3"/>
<dbReference type="GO" id="GO:0016740">
    <property type="term" value="F:transferase activity"/>
    <property type="evidence" value="ECO:0007669"/>
    <property type="project" value="UniProtKB-KW"/>
</dbReference>
<sequence>MSWSIHPIKAFAEHSQAWDALARGRVGAPFLQAAFLQPALTAFARGDELLCLYSSQGQLRMAMIVGRQAKGMWQTFQPSQLPLGAFVSDGRVDIAEAAASLWSQLPGLTLGLGLTQLDPNFDGRPADSGLLQSKDYIQTAWVDIAGPFDAYWEARGKNLKQNTRKQRNKLQSEDIAPRLECLQAVADMGPAIAQYGRLESAGWKTADGTAIHPDNEQGRFYRQMLENFAAQGRARVYQYWFGDKVVAMDLCIEDDSVIVILKTTYDESYKAVSPSTLMRQTEFQQLFDEQKFKRIEFYGKVMEWHTRWTDTQRGLYHANLFRFGLIPKLLALRARLNKSP</sequence>
<dbReference type="RefSeq" id="WP_184300105.1">
    <property type="nucleotide sequence ID" value="NZ_JACHLP010000005.1"/>
</dbReference>
<evidence type="ECO:0000313" key="3">
    <source>
        <dbReference type="Proteomes" id="UP000562027"/>
    </source>
</evidence>
<dbReference type="Gene3D" id="3.40.630.30">
    <property type="match status" value="1"/>
</dbReference>
<protein>
    <submittedName>
        <fullName evidence="2">CelD/BcsL family acetyltransferase involved in cellulose biosynthesis</fullName>
    </submittedName>
</protein>
<dbReference type="Pfam" id="PF13480">
    <property type="entry name" value="Acetyltransf_6"/>
    <property type="match status" value="1"/>
</dbReference>
<dbReference type="InterPro" id="IPR016181">
    <property type="entry name" value="Acyl_CoA_acyltransferase"/>
</dbReference>
<gene>
    <name evidence="2" type="ORF">HNP55_002685</name>
</gene>
<organism evidence="2 3">
    <name type="scientific">Roseateles oligotrophus</name>
    <dbReference type="NCBI Taxonomy" id="1769250"/>
    <lineage>
        <taxon>Bacteria</taxon>
        <taxon>Pseudomonadati</taxon>
        <taxon>Pseudomonadota</taxon>
        <taxon>Betaproteobacteria</taxon>
        <taxon>Burkholderiales</taxon>
        <taxon>Sphaerotilaceae</taxon>
        <taxon>Roseateles</taxon>
    </lineage>
</organism>
<reference evidence="2 3" key="1">
    <citation type="submission" date="2020-08" db="EMBL/GenBank/DDBJ databases">
        <title>Functional genomics of gut bacteria from endangered species of beetles.</title>
        <authorList>
            <person name="Carlos-Shanley C."/>
        </authorList>
    </citation>
    <scope>NUCLEOTIDE SEQUENCE [LARGE SCALE GENOMIC DNA]</scope>
    <source>
        <strain evidence="2 3">S00239</strain>
    </source>
</reference>
<evidence type="ECO:0000313" key="2">
    <source>
        <dbReference type="EMBL" id="MBB4844149.1"/>
    </source>
</evidence>
<dbReference type="EMBL" id="JACHLP010000005">
    <property type="protein sequence ID" value="MBB4844149.1"/>
    <property type="molecule type" value="Genomic_DNA"/>
</dbReference>
<evidence type="ECO:0000259" key="1">
    <source>
        <dbReference type="Pfam" id="PF13480"/>
    </source>
</evidence>
<proteinExistence type="predicted"/>
<comment type="caution">
    <text evidence="2">The sequence shown here is derived from an EMBL/GenBank/DDBJ whole genome shotgun (WGS) entry which is preliminary data.</text>
</comment>